<gene>
    <name evidence="2" type="ORF">PPRIM_AZ9-3.1.T0100469</name>
</gene>
<comment type="caution">
    <text evidence="2">The sequence shown here is derived from an EMBL/GenBank/DDBJ whole genome shotgun (WGS) entry which is preliminary data.</text>
</comment>
<evidence type="ECO:0000313" key="2">
    <source>
        <dbReference type="EMBL" id="CAD8046573.1"/>
    </source>
</evidence>
<evidence type="ECO:0000313" key="3">
    <source>
        <dbReference type="Proteomes" id="UP000688137"/>
    </source>
</evidence>
<organism evidence="2 3">
    <name type="scientific">Paramecium primaurelia</name>
    <dbReference type="NCBI Taxonomy" id="5886"/>
    <lineage>
        <taxon>Eukaryota</taxon>
        <taxon>Sar</taxon>
        <taxon>Alveolata</taxon>
        <taxon>Ciliophora</taxon>
        <taxon>Intramacronucleata</taxon>
        <taxon>Oligohymenophorea</taxon>
        <taxon>Peniculida</taxon>
        <taxon>Parameciidae</taxon>
        <taxon>Paramecium</taxon>
    </lineage>
</organism>
<keyword evidence="3" id="KW-1185">Reference proteome</keyword>
<protein>
    <submittedName>
        <fullName evidence="2">Uncharacterized protein</fullName>
    </submittedName>
</protein>
<evidence type="ECO:0000256" key="1">
    <source>
        <dbReference type="SAM" id="MobiDB-lite"/>
    </source>
</evidence>
<dbReference type="OMA" id="CTMQSLI"/>
<sequence length="176" mass="21059">MTSPSRLQIEQALELEKRFEDGDTQYEQIAQLALIYRQFIEYYDLNNNPMKQYFIEKMKRLMQSPCTMQSLIVSAPSTRRNSPTGQENLKHYYQNYQYETMKNQTITPRGIKQLQNDFLYQKENIEKIINNDYAKQLQQVTEKLQQRKQKKGPNKKSPSRTFTKIYKPPTLEMLDL</sequence>
<dbReference type="EMBL" id="CAJJDM010000007">
    <property type="protein sequence ID" value="CAD8046573.1"/>
    <property type="molecule type" value="Genomic_DNA"/>
</dbReference>
<feature type="compositionally biased region" description="Basic residues" evidence="1">
    <location>
        <begin position="146"/>
        <end position="158"/>
    </location>
</feature>
<dbReference type="Proteomes" id="UP000688137">
    <property type="component" value="Unassembled WGS sequence"/>
</dbReference>
<accession>A0A8S1JVC3</accession>
<feature type="region of interest" description="Disordered" evidence="1">
    <location>
        <begin position="144"/>
        <end position="176"/>
    </location>
</feature>
<reference evidence="2" key="1">
    <citation type="submission" date="2021-01" db="EMBL/GenBank/DDBJ databases">
        <authorList>
            <consortium name="Genoscope - CEA"/>
            <person name="William W."/>
        </authorList>
    </citation>
    <scope>NUCLEOTIDE SEQUENCE</scope>
</reference>
<dbReference type="AlphaFoldDB" id="A0A8S1JVC3"/>
<proteinExistence type="predicted"/>
<name>A0A8S1JVC3_PARPR</name>